<gene>
    <name evidence="1" type="ORF">L1049_011209</name>
</gene>
<evidence type="ECO:0008006" key="3">
    <source>
        <dbReference type="Google" id="ProtNLM"/>
    </source>
</evidence>
<dbReference type="GO" id="GO:0007034">
    <property type="term" value="P:vacuolar transport"/>
    <property type="evidence" value="ECO:0007669"/>
    <property type="project" value="InterPro"/>
</dbReference>
<accession>A0AAP0WXY6</accession>
<keyword evidence="2" id="KW-1185">Reference proteome</keyword>
<dbReference type="InterPro" id="IPR005024">
    <property type="entry name" value="Snf7_fam"/>
</dbReference>
<dbReference type="EMBL" id="JBBPBK010000006">
    <property type="protein sequence ID" value="KAK9282982.1"/>
    <property type="molecule type" value="Genomic_DNA"/>
</dbReference>
<dbReference type="Gene3D" id="6.10.140.1230">
    <property type="match status" value="2"/>
</dbReference>
<reference evidence="1 2" key="1">
    <citation type="journal article" date="2024" name="Plant J.">
        <title>Genome sequences and population genomics reveal climatic adaptation and genomic divergence between two closely related sweetgum species.</title>
        <authorList>
            <person name="Xu W.Q."/>
            <person name="Ren C.Q."/>
            <person name="Zhang X.Y."/>
            <person name="Comes H.P."/>
            <person name="Liu X.H."/>
            <person name="Li Y.G."/>
            <person name="Kettle C.J."/>
            <person name="Jalonen R."/>
            <person name="Gaisberger H."/>
            <person name="Ma Y.Z."/>
            <person name="Qiu Y.X."/>
        </authorList>
    </citation>
    <scope>NUCLEOTIDE SEQUENCE [LARGE SCALE GENOMIC DNA]</scope>
    <source>
        <strain evidence="1">Hangzhou</strain>
    </source>
</reference>
<evidence type="ECO:0000313" key="2">
    <source>
        <dbReference type="Proteomes" id="UP001415857"/>
    </source>
</evidence>
<dbReference type="Proteomes" id="UP001415857">
    <property type="component" value="Unassembled WGS sequence"/>
</dbReference>
<evidence type="ECO:0000313" key="1">
    <source>
        <dbReference type="EMBL" id="KAK9282982.1"/>
    </source>
</evidence>
<sequence length="178" mass="19883">MRLQEMDVEGEEKSLHRTIREAVKRNDIVSARALAREIVSSRKAVKRLQNNKAQLSSLSMHVGESIVMMLHLYNILHFFFIDEGMIEEMVNDAVDTALDTEDIEKETEEEVNKVLAEIAGETGSQHPESVRKVKIELPTQGACPASEAHKKTIAEGADEEEELEQLRVTTVKGVAPCS</sequence>
<dbReference type="AlphaFoldDB" id="A0AAP0WXY6"/>
<dbReference type="PANTHER" id="PTHR10476">
    <property type="entry name" value="CHARGED MULTIVESICULAR BODY PROTEIN"/>
    <property type="match status" value="1"/>
</dbReference>
<protein>
    <recommendedName>
        <fullName evidence="3">Charged multivesicular body protein 3</fullName>
    </recommendedName>
</protein>
<comment type="caution">
    <text evidence="1">The sequence shown here is derived from an EMBL/GenBank/DDBJ whole genome shotgun (WGS) entry which is preliminary data.</text>
</comment>
<proteinExistence type="predicted"/>
<organism evidence="1 2">
    <name type="scientific">Liquidambar formosana</name>
    <name type="common">Formosan gum</name>
    <dbReference type="NCBI Taxonomy" id="63359"/>
    <lineage>
        <taxon>Eukaryota</taxon>
        <taxon>Viridiplantae</taxon>
        <taxon>Streptophyta</taxon>
        <taxon>Embryophyta</taxon>
        <taxon>Tracheophyta</taxon>
        <taxon>Spermatophyta</taxon>
        <taxon>Magnoliopsida</taxon>
        <taxon>eudicotyledons</taxon>
        <taxon>Gunneridae</taxon>
        <taxon>Pentapetalae</taxon>
        <taxon>Saxifragales</taxon>
        <taxon>Altingiaceae</taxon>
        <taxon>Liquidambar</taxon>
    </lineage>
</organism>
<name>A0AAP0WXY6_LIQFO</name>